<dbReference type="Proteomes" id="UP000324222">
    <property type="component" value="Unassembled WGS sequence"/>
</dbReference>
<sequence>MKTRLITCVAFKDNRDSECVLQCCDQERQGKNGIPPNQNNHRDGDFLTELRHPRTGKQDVVGVKM</sequence>
<organism evidence="1 2">
    <name type="scientific">Portunus trituberculatus</name>
    <name type="common">Swimming crab</name>
    <name type="synonym">Neptunus trituberculatus</name>
    <dbReference type="NCBI Taxonomy" id="210409"/>
    <lineage>
        <taxon>Eukaryota</taxon>
        <taxon>Metazoa</taxon>
        <taxon>Ecdysozoa</taxon>
        <taxon>Arthropoda</taxon>
        <taxon>Crustacea</taxon>
        <taxon>Multicrustacea</taxon>
        <taxon>Malacostraca</taxon>
        <taxon>Eumalacostraca</taxon>
        <taxon>Eucarida</taxon>
        <taxon>Decapoda</taxon>
        <taxon>Pleocyemata</taxon>
        <taxon>Brachyura</taxon>
        <taxon>Eubrachyura</taxon>
        <taxon>Portunoidea</taxon>
        <taxon>Portunidae</taxon>
        <taxon>Portuninae</taxon>
        <taxon>Portunus</taxon>
    </lineage>
</organism>
<comment type="caution">
    <text evidence="1">The sequence shown here is derived from an EMBL/GenBank/DDBJ whole genome shotgun (WGS) entry which is preliminary data.</text>
</comment>
<reference evidence="1 2" key="1">
    <citation type="submission" date="2019-05" db="EMBL/GenBank/DDBJ databases">
        <title>Another draft genome of Portunus trituberculatus and its Hox gene families provides insights of decapod evolution.</title>
        <authorList>
            <person name="Jeong J.-H."/>
            <person name="Song I."/>
            <person name="Kim S."/>
            <person name="Choi T."/>
            <person name="Kim D."/>
            <person name="Ryu S."/>
            <person name="Kim W."/>
        </authorList>
    </citation>
    <scope>NUCLEOTIDE SEQUENCE [LARGE SCALE GENOMIC DNA]</scope>
    <source>
        <tissue evidence="1">Muscle</tissue>
    </source>
</reference>
<accession>A0A5B7HPK6</accession>
<name>A0A5B7HPK6_PORTR</name>
<dbReference type="AlphaFoldDB" id="A0A5B7HPK6"/>
<evidence type="ECO:0000313" key="2">
    <source>
        <dbReference type="Proteomes" id="UP000324222"/>
    </source>
</evidence>
<gene>
    <name evidence="1" type="ORF">E2C01_065437</name>
</gene>
<proteinExistence type="predicted"/>
<evidence type="ECO:0000313" key="1">
    <source>
        <dbReference type="EMBL" id="MPC71167.1"/>
    </source>
</evidence>
<protein>
    <submittedName>
        <fullName evidence="1">Uncharacterized protein</fullName>
    </submittedName>
</protein>
<keyword evidence="2" id="KW-1185">Reference proteome</keyword>
<dbReference type="EMBL" id="VSRR010032438">
    <property type="protein sequence ID" value="MPC71167.1"/>
    <property type="molecule type" value="Genomic_DNA"/>
</dbReference>